<sequence>MALEVDWFLRAYPQVSMIEALLPDSNGVLRGKWLPRNKLAKVYKGELKFPKTALSLDIWGRDVEELVFATGDEDGVCLPVEGSLLPTPWSPRGRHGQLMLTMFRPGGGGYLGDPRQVLKRVVSRYHARGWRPVVAAELEFSLIKWDGKHPQHSGEKPYRGEPIGGNLYGLDVLQQNHAMLEQIHRACQLQSLPFDGVVKESAPSQYEINMQHVDNPVLAARQILMMKHAIKEIAQQHGLVASFMPKPFADEAGNGLHVHCSVIDRDGKNVFDDGTEFGTPKLRHAIGGCLQHMADSFAIFAPSFNAYRRFQKGSHAPTTANWGYENRTVALRVPAGSSKARRLEHRVAGADANPYLVFAVILAAALDGIERNLTPKAPISGDGYSQLDAQELPIYMQDALRLFGESSFISTALGPEMQRNFGLTKAQELAEFQRHITSLEYHAYVEKL</sequence>
<dbReference type="SUPFAM" id="SSF54368">
    <property type="entry name" value="Glutamine synthetase, N-terminal domain"/>
    <property type="match status" value="1"/>
</dbReference>
<dbReference type="Gene3D" id="3.30.590.10">
    <property type="entry name" value="Glutamine synthetase/guanido kinase, catalytic domain"/>
    <property type="match status" value="1"/>
</dbReference>
<feature type="domain" description="GS catalytic" evidence="6">
    <location>
        <begin position="114"/>
        <end position="448"/>
    </location>
</feature>
<dbReference type="EC" id="6.3.1.-" evidence="7"/>
<dbReference type="Proteomes" id="UP001626537">
    <property type="component" value="Chromosome"/>
</dbReference>
<dbReference type="RefSeq" id="WP_407346541.1">
    <property type="nucleotide sequence ID" value="NZ_CP136864.1"/>
</dbReference>
<keyword evidence="8" id="KW-1185">Reference proteome</keyword>
<dbReference type="SUPFAM" id="SSF55931">
    <property type="entry name" value="Glutamine synthetase/guanido kinase"/>
    <property type="match status" value="1"/>
</dbReference>
<dbReference type="PANTHER" id="PTHR43785">
    <property type="entry name" value="GAMMA-GLUTAMYLPUTRESCINE SYNTHETASE"/>
    <property type="match status" value="1"/>
</dbReference>
<evidence type="ECO:0000313" key="7">
    <source>
        <dbReference type="EMBL" id="WOJ91975.1"/>
    </source>
</evidence>
<comment type="cofactor">
    <cofactor evidence="1">
        <name>Mg(2+)</name>
        <dbReference type="ChEBI" id="CHEBI:18420"/>
    </cofactor>
</comment>
<protein>
    <submittedName>
        <fullName evidence="7">Glutamine synthetase family protein</fullName>
        <ecNumber evidence="7">6.3.1.-</ecNumber>
    </submittedName>
</protein>
<evidence type="ECO:0000256" key="4">
    <source>
        <dbReference type="PROSITE-ProRule" id="PRU01331"/>
    </source>
</evidence>
<comment type="similarity">
    <text evidence="4 5">Belongs to the glutamine synthetase family.</text>
</comment>
<evidence type="ECO:0000313" key="8">
    <source>
        <dbReference type="Proteomes" id="UP001626537"/>
    </source>
</evidence>
<gene>
    <name evidence="7" type="ORF">R0135_09260</name>
</gene>
<evidence type="ECO:0000256" key="2">
    <source>
        <dbReference type="ARBA" id="ARBA00022598"/>
    </source>
</evidence>
<reference evidence="7 8" key="1">
    <citation type="submission" date="2023-10" db="EMBL/GenBank/DDBJ databases">
        <title>Two novel species belonging to the OM43/NOR5 clade.</title>
        <authorList>
            <person name="Park M."/>
        </authorList>
    </citation>
    <scope>NUCLEOTIDE SEQUENCE [LARGE SCALE GENOMIC DNA]</scope>
    <source>
        <strain evidence="7 8">IMCC43200</strain>
    </source>
</reference>
<dbReference type="InterPro" id="IPR036651">
    <property type="entry name" value="Gln_synt_N_sf"/>
</dbReference>
<evidence type="ECO:0000256" key="1">
    <source>
        <dbReference type="ARBA" id="ARBA00001946"/>
    </source>
</evidence>
<proteinExistence type="inferred from homology"/>
<dbReference type="SMART" id="SM01230">
    <property type="entry name" value="Gln-synt_C"/>
    <property type="match status" value="1"/>
</dbReference>
<dbReference type="PROSITE" id="PS51987">
    <property type="entry name" value="GS_CATALYTIC"/>
    <property type="match status" value="1"/>
</dbReference>
<dbReference type="InterPro" id="IPR014746">
    <property type="entry name" value="Gln_synth/guanido_kin_cat_dom"/>
</dbReference>
<dbReference type="PROSITE" id="PS00181">
    <property type="entry name" value="GLNA_ATP"/>
    <property type="match status" value="1"/>
</dbReference>
<keyword evidence="2 7" id="KW-0436">Ligase</keyword>
<dbReference type="PANTHER" id="PTHR43785:SF12">
    <property type="entry name" value="TYPE-1 GLUTAMINE SYNTHETASE 2"/>
    <property type="match status" value="1"/>
</dbReference>
<name>A0ABZ0HYJ9_9GAMM</name>
<organism evidence="7 8">
    <name type="scientific">Congregibacter variabilis</name>
    <dbReference type="NCBI Taxonomy" id="3081200"/>
    <lineage>
        <taxon>Bacteria</taxon>
        <taxon>Pseudomonadati</taxon>
        <taxon>Pseudomonadota</taxon>
        <taxon>Gammaproteobacteria</taxon>
        <taxon>Cellvibrionales</taxon>
        <taxon>Halieaceae</taxon>
        <taxon>Congregibacter</taxon>
    </lineage>
</organism>
<dbReference type="EMBL" id="CP136864">
    <property type="protein sequence ID" value="WOJ91975.1"/>
    <property type="molecule type" value="Genomic_DNA"/>
</dbReference>
<dbReference type="Pfam" id="PF00120">
    <property type="entry name" value="Gln-synt_C"/>
    <property type="match status" value="1"/>
</dbReference>
<dbReference type="InterPro" id="IPR008146">
    <property type="entry name" value="Gln_synth_cat_dom"/>
</dbReference>
<accession>A0ABZ0HYJ9</accession>
<keyword evidence="3" id="KW-0460">Magnesium</keyword>
<evidence type="ECO:0000256" key="3">
    <source>
        <dbReference type="ARBA" id="ARBA00022842"/>
    </source>
</evidence>
<dbReference type="InterPro" id="IPR027303">
    <property type="entry name" value="Gln_synth_gly_rich_site"/>
</dbReference>
<dbReference type="GO" id="GO:0016874">
    <property type="term" value="F:ligase activity"/>
    <property type="evidence" value="ECO:0007669"/>
    <property type="project" value="UniProtKB-KW"/>
</dbReference>
<evidence type="ECO:0000259" key="6">
    <source>
        <dbReference type="PROSITE" id="PS51987"/>
    </source>
</evidence>
<evidence type="ECO:0000256" key="5">
    <source>
        <dbReference type="RuleBase" id="RU000384"/>
    </source>
</evidence>